<name>A0A9W4WW70_9GLOM</name>
<dbReference type="AlphaFoldDB" id="A0A9W4WW70"/>
<evidence type="ECO:0000256" key="1">
    <source>
        <dbReference type="SAM" id="MobiDB-lite"/>
    </source>
</evidence>
<gene>
    <name evidence="2" type="ORF">FWILDA_LOCUS14509</name>
</gene>
<organism evidence="2 3">
    <name type="scientific">Funneliformis geosporum</name>
    <dbReference type="NCBI Taxonomy" id="1117311"/>
    <lineage>
        <taxon>Eukaryota</taxon>
        <taxon>Fungi</taxon>
        <taxon>Fungi incertae sedis</taxon>
        <taxon>Mucoromycota</taxon>
        <taxon>Glomeromycotina</taxon>
        <taxon>Glomeromycetes</taxon>
        <taxon>Glomerales</taxon>
        <taxon>Glomeraceae</taxon>
        <taxon>Funneliformis</taxon>
    </lineage>
</organism>
<dbReference type="OrthoDB" id="2388492at2759"/>
<feature type="region of interest" description="Disordered" evidence="1">
    <location>
        <begin position="69"/>
        <end position="100"/>
    </location>
</feature>
<feature type="compositionally biased region" description="Polar residues" evidence="1">
    <location>
        <begin position="69"/>
        <end position="78"/>
    </location>
</feature>
<evidence type="ECO:0000313" key="2">
    <source>
        <dbReference type="EMBL" id="CAI2190304.1"/>
    </source>
</evidence>
<protein>
    <submittedName>
        <fullName evidence="2">16810_t:CDS:1</fullName>
    </submittedName>
</protein>
<feature type="compositionally biased region" description="Basic and acidic residues" evidence="1">
    <location>
        <begin position="81"/>
        <end position="100"/>
    </location>
</feature>
<evidence type="ECO:0000313" key="3">
    <source>
        <dbReference type="Proteomes" id="UP001153678"/>
    </source>
</evidence>
<dbReference type="Proteomes" id="UP001153678">
    <property type="component" value="Unassembled WGS sequence"/>
</dbReference>
<keyword evidence="3" id="KW-1185">Reference proteome</keyword>
<comment type="caution">
    <text evidence="2">The sequence shown here is derived from an EMBL/GenBank/DDBJ whole genome shotgun (WGS) entry which is preliminary data.</text>
</comment>
<dbReference type="EMBL" id="CAMKVN010006458">
    <property type="protein sequence ID" value="CAI2190304.1"/>
    <property type="molecule type" value="Genomic_DNA"/>
</dbReference>
<proteinExistence type="predicted"/>
<reference evidence="2" key="1">
    <citation type="submission" date="2022-08" db="EMBL/GenBank/DDBJ databases">
        <authorList>
            <person name="Kallberg Y."/>
            <person name="Tangrot J."/>
            <person name="Rosling A."/>
        </authorList>
    </citation>
    <scope>NUCLEOTIDE SEQUENCE</scope>
    <source>
        <strain evidence="2">Wild A</strain>
    </source>
</reference>
<sequence>MLHYFAYIIKIFKEYQNSDFKKKAKELDTKIQCLHIAILIVEDDNLKNSELNLTEGDLQVSDDDIQDTVNSNRNNNLTLDKPIEPHTEKQEQEWNAFVKE</sequence>
<accession>A0A9W4WW70</accession>